<dbReference type="SUPFAM" id="SSF57938">
    <property type="entry name" value="DnaJ/Hsp40 cysteine-rich domain"/>
    <property type="match status" value="1"/>
</dbReference>
<comment type="subunit">
    <text evidence="11">Homodimer.</text>
</comment>
<dbReference type="SUPFAM" id="SSF49493">
    <property type="entry name" value="HSP40/DnaJ peptide-binding domain"/>
    <property type="match status" value="2"/>
</dbReference>
<feature type="repeat" description="CXXCXGXG motif" evidence="11">
    <location>
        <begin position="213"/>
        <end position="220"/>
    </location>
</feature>
<dbReference type="Gene3D" id="2.10.230.10">
    <property type="entry name" value="Heat shock protein DnaJ, cysteine-rich domain"/>
    <property type="match status" value="1"/>
</dbReference>
<comment type="domain">
    <text evidence="11">The J domain is necessary and sufficient to stimulate DnaK ATPase activity. Zinc center 1 plays an important role in the autonomous, DnaK-independent chaperone activity of DnaJ. Zinc center 2 is essential for interaction with DnaK and for DnaJ activity.</text>
</comment>
<evidence type="ECO:0000256" key="4">
    <source>
        <dbReference type="ARBA" id="ARBA00022737"/>
    </source>
</evidence>
<evidence type="ECO:0000256" key="7">
    <source>
        <dbReference type="ARBA" id="ARBA00023016"/>
    </source>
</evidence>
<keyword evidence="2 11" id="KW-0235">DNA replication</keyword>
<dbReference type="InterPro" id="IPR012724">
    <property type="entry name" value="DnaJ"/>
</dbReference>
<dbReference type="InterPro" id="IPR018253">
    <property type="entry name" value="DnaJ_domain_CS"/>
</dbReference>
<dbReference type="GO" id="GO:0031072">
    <property type="term" value="F:heat shock protein binding"/>
    <property type="evidence" value="ECO:0007669"/>
    <property type="project" value="InterPro"/>
</dbReference>
<dbReference type="GO" id="GO:0005737">
    <property type="term" value="C:cytoplasm"/>
    <property type="evidence" value="ECO:0007669"/>
    <property type="project" value="UniProtKB-SubCell"/>
</dbReference>
<feature type="binding site" evidence="11">
    <location>
        <position position="174"/>
    </location>
    <ligand>
        <name>Zn(2+)</name>
        <dbReference type="ChEBI" id="CHEBI:29105"/>
        <label>1</label>
    </ligand>
</feature>
<comment type="cofactor">
    <cofactor evidence="11">
        <name>Zn(2+)</name>
        <dbReference type="ChEBI" id="CHEBI:29105"/>
    </cofactor>
    <text evidence="11">Binds 2 Zn(2+) ions per monomer.</text>
</comment>
<comment type="subcellular location">
    <subcellularLocation>
        <location evidence="11">Cytoplasm</location>
    </subcellularLocation>
</comment>
<dbReference type="GO" id="GO:0042026">
    <property type="term" value="P:protein refolding"/>
    <property type="evidence" value="ECO:0007669"/>
    <property type="project" value="TreeGrafter"/>
</dbReference>
<dbReference type="NCBIfam" id="TIGR02349">
    <property type="entry name" value="DnaJ_bact"/>
    <property type="match status" value="1"/>
</dbReference>
<feature type="domain" description="J" evidence="14">
    <location>
        <begin position="10"/>
        <end position="75"/>
    </location>
</feature>
<dbReference type="InterPro" id="IPR036869">
    <property type="entry name" value="J_dom_sf"/>
</dbReference>
<dbReference type="AlphaFoldDB" id="A0A852UXF8"/>
<dbReference type="Gene3D" id="2.60.260.20">
    <property type="entry name" value="Urease metallochaperone UreE, N-terminal domain"/>
    <property type="match status" value="2"/>
</dbReference>
<comment type="function">
    <text evidence="11">Participates actively in the response to hyperosmotic and heat shock by preventing the aggregation of stress-denatured proteins and by disaggregating proteins, also in an autonomous, DnaK-independent fashion. Unfolded proteins bind initially to DnaJ; upon interaction with the DnaJ-bound protein, DnaK hydrolyzes its bound ATP, resulting in the formation of a stable complex. GrpE releases ADP from DnaK; ATP binding to DnaK triggers the release of the substrate protein, thus completing the reaction cycle. Several rounds of ATP-dependent interactions between DnaJ, DnaK and GrpE are required for fully efficient folding. Also involved, together with DnaK and GrpE, in the DNA replication of plasmids through activation of initiation proteins.</text>
</comment>
<evidence type="ECO:0000313" key="16">
    <source>
        <dbReference type="EMBL" id="NYF40630.1"/>
    </source>
</evidence>
<dbReference type="PRINTS" id="PR00625">
    <property type="entry name" value="JDOMAIN"/>
</dbReference>
<evidence type="ECO:0000256" key="5">
    <source>
        <dbReference type="ARBA" id="ARBA00022771"/>
    </source>
</evidence>
<keyword evidence="1 11" id="KW-0963">Cytoplasm</keyword>
<evidence type="ECO:0000256" key="9">
    <source>
        <dbReference type="ARBA" id="ARBA00061004"/>
    </source>
</evidence>
<protein>
    <recommendedName>
        <fullName evidence="10 11">Chaperone protein DnaJ</fullName>
    </recommendedName>
</protein>
<dbReference type="HAMAP" id="MF_01152">
    <property type="entry name" value="DnaJ"/>
    <property type="match status" value="1"/>
</dbReference>
<feature type="binding site" evidence="11">
    <location>
        <position position="216"/>
    </location>
    <ligand>
        <name>Zn(2+)</name>
        <dbReference type="ChEBI" id="CHEBI:29105"/>
        <label>2</label>
    </ligand>
</feature>
<dbReference type="Pfam" id="PF00684">
    <property type="entry name" value="DnaJ_CXXCXGXG"/>
    <property type="match status" value="1"/>
</dbReference>
<evidence type="ECO:0000256" key="6">
    <source>
        <dbReference type="ARBA" id="ARBA00022833"/>
    </source>
</evidence>
<dbReference type="GO" id="GO:0005524">
    <property type="term" value="F:ATP binding"/>
    <property type="evidence" value="ECO:0007669"/>
    <property type="project" value="InterPro"/>
</dbReference>
<dbReference type="CDD" id="cd06257">
    <property type="entry name" value="DnaJ"/>
    <property type="match status" value="1"/>
</dbReference>
<feature type="binding site" evidence="11">
    <location>
        <position position="227"/>
    </location>
    <ligand>
        <name>Zn(2+)</name>
        <dbReference type="ChEBI" id="CHEBI:29105"/>
        <label>1</label>
    </ligand>
</feature>
<dbReference type="GO" id="GO:0008270">
    <property type="term" value="F:zinc ion binding"/>
    <property type="evidence" value="ECO:0007669"/>
    <property type="project" value="UniProtKB-UniRule"/>
</dbReference>
<feature type="region of interest" description="Disordered" evidence="13">
    <location>
        <begin position="374"/>
        <end position="394"/>
    </location>
</feature>
<evidence type="ECO:0000256" key="3">
    <source>
        <dbReference type="ARBA" id="ARBA00022723"/>
    </source>
</evidence>
<dbReference type="FunFam" id="1.10.287.110:FF:000045">
    <property type="entry name" value="Molecular chaperone DnaJ"/>
    <property type="match status" value="1"/>
</dbReference>
<evidence type="ECO:0000256" key="10">
    <source>
        <dbReference type="ARBA" id="ARBA00067609"/>
    </source>
</evidence>
<keyword evidence="6 11" id="KW-0862">Zinc</keyword>
<gene>
    <name evidence="11" type="primary">dnaJ</name>
    <name evidence="16" type="ORF">HDA43_002789</name>
</gene>
<feature type="binding site" evidence="11">
    <location>
        <position position="213"/>
    </location>
    <ligand>
        <name>Zn(2+)</name>
        <dbReference type="ChEBI" id="CHEBI:29105"/>
        <label>2</label>
    </ligand>
</feature>
<dbReference type="PANTHER" id="PTHR43096">
    <property type="entry name" value="DNAJ HOMOLOG 1, MITOCHONDRIAL-RELATED"/>
    <property type="match status" value="1"/>
</dbReference>
<feature type="repeat" description="CXXCXGXG motif" evidence="11">
    <location>
        <begin position="227"/>
        <end position="234"/>
    </location>
</feature>
<keyword evidence="3 11" id="KW-0479">Metal-binding</keyword>
<keyword evidence="17" id="KW-1185">Reference proteome</keyword>
<keyword evidence="5 11" id="KW-0863">Zinc-finger</keyword>
<dbReference type="Pfam" id="PF01556">
    <property type="entry name" value="DnaJ_C"/>
    <property type="match status" value="1"/>
</dbReference>
<feature type="repeat" description="CXXCXGXG motif" evidence="11">
    <location>
        <begin position="174"/>
        <end position="181"/>
    </location>
</feature>
<dbReference type="NCBIfam" id="NF008035">
    <property type="entry name" value="PRK10767.1"/>
    <property type="match status" value="1"/>
</dbReference>
<dbReference type="SUPFAM" id="SSF46565">
    <property type="entry name" value="Chaperone J-domain"/>
    <property type="match status" value="1"/>
</dbReference>
<dbReference type="RefSeq" id="WP_179820599.1">
    <property type="nucleotide sequence ID" value="NZ_CP192034.1"/>
</dbReference>
<accession>A0A852UXF8</accession>
<dbReference type="PANTHER" id="PTHR43096:SF54">
    <property type="entry name" value="CHAPERONE PROTEIN DNAJ 1"/>
    <property type="match status" value="1"/>
</dbReference>
<evidence type="ECO:0000313" key="17">
    <source>
        <dbReference type="Proteomes" id="UP000576393"/>
    </source>
</evidence>
<dbReference type="GO" id="GO:0006260">
    <property type="term" value="P:DNA replication"/>
    <property type="evidence" value="ECO:0007669"/>
    <property type="project" value="UniProtKB-KW"/>
</dbReference>
<dbReference type="CDD" id="cd10719">
    <property type="entry name" value="DnaJ_zf"/>
    <property type="match status" value="1"/>
</dbReference>
<dbReference type="SMART" id="SM00271">
    <property type="entry name" value="DnaJ"/>
    <property type="match status" value="1"/>
</dbReference>
<keyword evidence="7 11" id="KW-0346">Stress response</keyword>
<dbReference type="Pfam" id="PF00226">
    <property type="entry name" value="DnaJ"/>
    <property type="match status" value="1"/>
</dbReference>
<feature type="domain" description="CR-type" evidence="15">
    <location>
        <begin position="161"/>
        <end position="239"/>
    </location>
</feature>
<keyword evidence="4 11" id="KW-0677">Repeat</keyword>
<evidence type="ECO:0000259" key="15">
    <source>
        <dbReference type="PROSITE" id="PS51188"/>
    </source>
</evidence>
<dbReference type="InterPro" id="IPR002939">
    <property type="entry name" value="DnaJ_C"/>
</dbReference>
<dbReference type="PROSITE" id="PS51188">
    <property type="entry name" value="ZF_CR"/>
    <property type="match status" value="1"/>
</dbReference>
<feature type="binding site" evidence="11">
    <location>
        <position position="230"/>
    </location>
    <ligand>
        <name>Zn(2+)</name>
        <dbReference type="ChEBI" id="CHEBI:29105"/>
        <label>1</label>
    </ligand>
</feature>
<dbReference type="NCBIfam" id="NF010888">
    <property type="entry name" value="PRK14295.1"/>
    <property type="match status" value="1"/>
</dbReference>
<feature type="binding site" evidence="11">
    <location>
        <position position="194"/>
    </location>
    <ligand>
        <name>Zn(2+)</name>
        <dbReference type="ChEBI" id="CHEBI:29105"/>
        <label>2</label>
    </ligand>
</feature>
<evidence type="ECO:0000259" key="14">
    <source>
        <dbReference type="PROSITE" id="PS50076"/>
    </source>
</evidence>
<evidence type="ECO:0000256" key="2">
    <source>
        <dbReference type="ARBA" id="ARBA00022705"/>
    </source>
</evidence>
<comment type="caution">
    <text evidence="16">The sequence shown here is derived from an EMBL/GenBank/DDBJ whole genome shotgun (WGS) entry which is preliminary data.</text>
</comment>
<feature type="zinc finger region" description="CR-type" evidence="12">
    <location>
        <begin position="161"/>
        <end position="239"/>
    </location>
</feature>
<feature type="binding site" evidence="11">
    <location>
        <position position="177"/>
    </location>
    <ligand>
        <name>Zn(2+)</name>
        <dbReference type="ChEBI" id="CHEBI:29105"/>
        <label>1</label>
    </ligand>
</feature>
<dbReference type="EMBL" id="JACCCO010000001">
    <property type="protein sequence ID" value="NYF40630.1"/>
    <property type="molecule type" value="Genomic_DNA"/>
</dbReference>
<evidence type="ECO:0000256" key="1">
    <source>
        <dbReference type="ARBA" id="ARBA00022490"/>
    </source>
</evidence>
<dbReference type="InterPro" id="IPR008971">
    <property type="entry name" value="HSP40/DnaJ_pept-bd"/>
</dbReference>
<dbReference type="FunFam" id="2.10.230.10:FF:000002">
    <property type="entry name" value="Molecular chaperone DnaJ"/>
    <property type="match status" value="1"/>
</dbReference>
<evidence type="ECO:0000256" key="11">
    <source>
        <dbReference type="HAMAP-Rule" id="MF_01152"/>
    </source>
</evidence>
<sequence length="394" mass="41410">MSTKDYLEKDYYAVLGVPKTATAEEIKKAYRKLARQYHPDANQGNKETEEKFKDVSEAYDVLSDTKRRKEYDEARTLFGSGLGGYPGGGGASRGGGGFAFDLGDLFGGTQQGAGERIGDLFGGLFNRGGTAPRTGGTTTRARRGQDVESEVTLSFTQAVQGTTVSLRLTSSAACTACGGTGAKAGTTPRVCPTCEGTGAASRNLGNFAFSEPCRDCKGRGLLVDDPCPVCEGSGRGKSTRTIQARIPAGVADGQRIKIKGKGAPGENGGPAGDLYVQVHVKPHPVFGRTGENLTVTVPVTFAEAALGAEIKVPILKGLPVTLRIPEGTPNGRTFRVRGRGVTRKDGTKGDLLATVEVLVPQHLEDKARSALEEFRDATAGGDPRADLIQQARSE</sequence>
<name>A0A852UXF8_9ACTN</name>
<dbReference type="InterPro" id="IPR001305">
    <property type="entry name" value="HSP_DnaJ_Cys-rich_dom"/>
</dbReference>
<reference evidence="16 17" key="1">
    <citation type="submission" date="2020-07" db="EMBL/GenBank/DDBJ databases">
        <title>Sequencing the genomes of 1000 actinobacteria strains.</title>
        <authorList>
            <person name="Klenk H.-P."/>
        </authorList>
    </citation>
    <scope>NUCLEOTIDE SEQUENCE [LARGE SCALE GENOMIC DNA]</scope>
    <source>
        <strain evidence="16 17">DSM 45763</strain>
    </source>
</reference>
<comment type="similarity">
    <text evidence="9 11">Belongs to the DnaJ family.</text>
</comment>
<dbReference type="FunFam" id="2.60.260.20:FF:000013">
    <property type="entry name" value="DnaJ subfamily B member 11"/>
    <property type="match status" value="1"/>
</dbReference>
<dbReference type="PROSITE" id="PS50076">
    <property type="entry name" value="DNAJ_2"/>
    <property type="match status" value="1"/>
</dbReference>
<dbReference type="GO" id="GO:0051082">
    <property type="term" value="F:unfolded protein binding"/>
    <property type="evidence" value="ECO:0007669"/>
    <property type="project" value="UniProtKB-UniRule"/>
</dbReference>
<dbReference type="Gene3D" id="1.10.287.110">
    <property type="entry name" value="DnaJ domain"/>
    <property type="match status" value="1"/>
</dbReference>
<evidence type="ECO:0000256" key="13">
    <source>
        <dbReference type="SAM" id="MobiDB-lite"/>
    </source>
</evidence>
<dbReference type="InterPro" id="IPR036410">
    <property type="entry name" value="HSP_DnaJ_Cys-rich_dom_sf"/>
</dbReference>
<dbReference type="PROSITE" id="PS00636">
    <property type="entry name" value="DNAJ_1"/>
    <property type="match status" value="1"/>
</dbReference>
<evidence type="ECO:0000256" key="8">
    <source>
        <dbReference type="ARBA" id="ARBA00023186"/>
    </source>
</evidence>
<organism evidence="16 17">
    <name type="scientific">Streptosporangium sandarakinum</name>
    <dbReference type="NCBI Taxonomy" id="1260955"/>
    <lineage>
        <taxon>Bacteria</taxon>
        <taxon>Bacillati</taxon>
        <taxon>Actinomycetota</taxon>
        <taxon>Actinomycetes</taxon>
        <taxon>Streptosporangiales</taxon>
        <taxon>Streptosporangiaceae</taxon>
        <taxon>Streptosporangium</taxon>
    </lineage>
</organism>
<feature type="repeat" description="CXXCXGXG motif" evidence="11">
    <location>
        <begin position="191"/>
        <end position="198"/>
    </location>
</feature>
<proteinExistence type="inferred from homology"/>
<feature type="binding site" evidence="11">
    <location>
        <position position="191"/>
    </location>
    <ligand>
        <name>Zn(2+)</name>
        <dbReference type="ChEBI" id="CHEBI:29105"/>
        <label>2</label>
    </ligand>
</feature>
<dbReference type="CDD" id="cd10747">
    <property type="entry name" value="DnaJ_C"/>
    <property type="match status" value="1"/>
</dbReference>
<evidence type="ECO:0000256" key="12">
    <source>
        <dbReference type="PROSITE-ProRule" id="PRU00546"/>
    </source>
</evidence>
<dbReference type="GO" id="GO:0009408">
    <property type="term" value="P:response to heat"/>
    <property type="evidence" value="ECO:0007669"/>
    <property type="project" value="InterPro"/>
</dbReference>
<keyword evidence="8 11" id="KW-0143">Chaperone</keyword>
<dbReference type="InterPro" id="IPR001623">
    <property type="entry name" value="DnaJ_domain"/>
</dbReference>
<dbReference type="Proteomes" id="UP000576393">
    <property type="component" value="Unassembled WGS sequence"/>
</dbReference>